<sequence>MSGAQNPPARQNKGLNPSPGRPQKTTAPANASVNMDELTEHRRNNGIHPRPFVKEFLTYLLENFYVLIWSSAQKHNVDRMIGRLLGEHQRHLVGRWHRDYCDLVRPKSHGGNTNQAFLTSREAAAARYKPLALKDLDKIWKIHKPRTAQASPSTLRRNGTHRHQPQPIWMMEGALLETVDARTHQMLRWHRGNTLIVDDSTDKVRYHGSNHIAIEDFEANPSPYDNDLEALLSYVKKLHASEHAKAGADITQFDITKYLQRNPWTEFRAAVPRRVNRG</sequence>
<comment type="function">
    <text evidence="1">Essential component of the TIM23 complex, a complex that mediates the translocation of transit peptide-containing proteins across the mitochondrial inner membrane.</text>
</comment>
<dbReference type="InterPro" id="IPR050365">
    <property type="entry name" value="TIM50"/>
</dbReference>
<evidence type="ECO:0000256" key="2">
    <source>
        <dbReference type="SAM" id="MobiDB-lite"/>
    </source>
</evidence>
<feature type="region of interest" description="Disordered" evidence="2">
    <location>
        <begin position="1"/>
        <end position="31"/>
    </location>
</feature>
<dbReference type="AlphaFoldDB" id="A0A9W8A6H1"/>
<dbReference type="PANTHER" id="PTHR12210">
    <property type="entry name" value="DULLARD PROTEIN PHOSPHATASE"/>
    <property type="match status" value="1"/>
</dbReference>
<feature type="domain" description="FCP1 homology" evidence="3">
    <location>
        <begin position="20"/>
        <end position="238"/>
    </location>
</feature>
<dbReference type="InterPro" id="IPR004274">
    <property type="entry name" value="FCP1_dom"/>
</dbReference>
<keyword evidence="5" id="KW-1185">Reference proteome</keyword>
<evidence type="ECO:0000259" key="3">
    <source>
        <dbReference type="PROSITE" id="PS50969"/>
    </source>
</evidence>
<protein>
    <recommendedName>
        <fullName evidence="1">Mitochondrial import inner membrane translocase subunit TIM50</fullName>
    </recommendedName>
</protein>
<comment type="subunit">
    <text evidence="1">Component of the TIM23 complex.</text>
</comment>
<organism evidence="4 5">
    <name type="scientific">Tieghemiomyces parasiticus</name>
    <dbReference type="NCBI Taxonomy" id="78921"/>
    <lineage>
        <taxon>Eukaryota</taxon>
        <taxon>Fungi</taxon>
        <taxon>Fungi incertae sedis</taxon>
        <taxon>Zoopagomycota</taxon>
        <taxon>Kickxellomycotina</taxon>
        <taxon>Dimargaritomycetes</taxon>
        <taxon>Dimargaritales</taxon>
        <taxon>Dimargaritaceae</taxon>
        <taxon>Tieghemiomyces</taxon>
    </lineage>
</organism>
<dbReference type="GO" id="GO:0015031">
    <property type="term" value="P:protein transport"/>
    <property type="evidence" value="ECO:0007669"/>
    <property type="project" value="UniProtKB-KW"/>
</dbReference>
<keyword evidence="1" id="KW-0813">Transport</keyword>
<evidence type="ECO:0000313" key="4">
    <source>
        <dbReference type="EMBL" id="KAJ1924416.1"/>
    </source>
</evidence>
<evidence type="ECO:0000313" key="5">
    <source>
        <dbReference type="Proteomes" id="UP001150569"/>
    </source>
</evidence>
<keyword evidence="1" id="KW-0809">Transit peptide</keyword>
<evidence type="ECO:0000256" key="1">
    <source>
        <dbReference type="RuleBase" id="RU365079"/>
    </source>
</evidence>
<name>A0A9W8A6H1_9FUNG</name>
<dbReference type="OrthoDB" id="1711508at2759"/>
<dbReference type="GO" id="GO:0005744">
    <property type="term" value="C:TIM23 mitochondrial import inner membrane translocase complex"/>
    <property type="evidence" value="ECO:0007669"/>
    <property type="project" value="UniProtKB-UniRule"/>
</dbReference>
<dbReference type="Pfam" id="PF03031">
    <property type="entry name" value="NIF"/>
    <property type="match status" value="2"/>
</dbReference>
<comment type="caution">
    <text evidence="4">The sequence shown here is derived from an EMBL/GenBank/DDBJ whole genome shotgun (WGS) entry which is preliminary data.</text>
</comment>
<proteinExistence type="inferred from homology"/>
<dbReference type="SMART" id="SM00577">
    <property type="entry name" value="CPDc"/>
    <property type="match status" value="1"/>
</dbReference>
<keyword evidence="1" id="KW-0653">Protein transport</keyword>
<dbReference type="Proteomes" id="UP001150569">
    <property type="component" value="Unassembled WGS sequence"/>
</dbReference>
<dbReference type="SUPFAM" id="SSF56784">
    <property type="entry name" value="HAD-like"/>
    <property type="match status" value="1"/>
</dbReference>
<reference evidence="4" key="1">
    <citation type="submission" date="2022-07" db="EMBL/GenBank/DDBJ databases">
        <title>Phylogenomic reconstructions and comparative analyses of Kickxellomycotina fungi.</title>
        <authorList>
            <person name="Reynolds N.K."/>
            <person name="Stajich J.E."/>
            <person name="Barry K."/>
            <person name="Grigoriev I.V."/>
            <person name="Crous P."/>
            <person name="Smith M.E."/>
        </authorList>
    </citation>
    <scope>NUCLEOTIDE SEQUENCE</scope>
    <source>
        <strain evidence="4">RSA 861</strain>
    </source>
</reference>
<keyword evidence="1" id="KW-0811">Translocation</keyword>
<comment type="subcellular location">
    <subcellularLocation>
        <location evidence="1">Mitochondrion inner membrane</location>
        <topology evidence="1">Single-pass membrane protein</topology>
    </subcellularLocation>
</comment>
<dbReference type="Gene3D" id="3.40.50.1000">
    <property type="entry name" value="HAD superfamily/HAD-like"/>
    <property type="match status" value="1"/>
</dbReference>
<dbReference type="EMBL" id="JANBPT010000274">
    <property type="protein sequence ID" value="KAJ1924416.1"/>
    <property type="molecule type" value="Genomic_DNA"/>
</dbReference>
<dbReference type="InterPro" id="IPR023214">
    <property type="entry name" value="HAD_sf"/>
</dbReference>
<dbReference type="InterPro" id="IPR036412">
    <property type="entry name" value="HAD-like_sf"/>
</dbReference>
<keyword evidence="1" id="KW-0496">Mitochondrion</keyword>
<feature type="compositionally biased region" description="Polar residues" evidence="2">
    <location>
        <begin position="1"/>
        <end position="15"/>
    </location>
</feature>
<dbReference type="PROSITE" id="PS50969">
    <property type="entry name" value="FCP1"/>
    <property type="match status" value="1"/>
</dbReference>
<accession>A0A9W8A6H1</accession>
<comment type="similarity">
    <text evidence="1">Belongs to the TIM50 family.</text>
</comment>
<gene>
    <name evidence="4" type="ORF">IWQ60_005207</name>
</gene>